<gene>
    <name evidence="10" type="ORF">A3D71_02360</name>
</gene>
<evidence type="ECO:0000256" key="7">
    <source>
        <dbReference type="ARBA" id="ARBA00023014"/>
    </source>
</evidence>
<name>A0A1F6DY63_9BACT</name>
<evidence type="ECO:0000256" key="8">
    <source>
        <dbReference type="ARBA" id="ARBA00023235"/>
    </source>
</evidence>
<evidence type="ECO:0008006" key="12">
    <source>
        <dbReference type="Google" id="ProtNLM"/>
    </source>
</evidence>
<keyword evidence="4" id="KW-0479">Metal-binding</keyword>
<dbReference type="SFLD" id="SFLDG01070">
    <property type="entry name" value="PLP-dependent"/>
    <property type="match status" value="1"/>
</dbReference>
<keyword evidence="7" id="KW-0411">Iron-sulfur</keyword>
<dbReference type="Proteomes" id="UP000177652">
    <property type="component" value="Unassembled WGS sequence"/>
</dbReference>
<dbReference type="STRING" id="1798497.A3D71_02360"/>
<evidence type="ECO:0000256" key="5">
    <source>
        <dbReference type="ARBA" id="ARBA00022898"/>
    </source>
</evidence>
<evidence type="ECO:0000256" key="9">
    <source>
        <dbReference type="PIRSR" id="PIRSR603739-50"/>
    </source>
</evidence>
<dbReference type="CDD" id="cd01335">
    <property type="entry name" value="Radical_SAM"/>
    <property type="match status" value="1"/>
</dbReference>
<dbReference type="InterPro" id="IPR003739">
    <property type="entry name" value="Lys_aminomutase/Glu_NH3_mut"/>
</dbReference>
<reference evidence="10 11" key="1">
    <citation type="journal article" date="2016" name="Nat. Commun.">
        <title>Thousands of microbial genomes shed light on interconnected biogeochemical processes in an aquifer system.</title>
        <authorList>
            <person name="Anantharaman K."/>
            <person name="Brown C.T."/>
            <person name="Hug L.A."/>
            <person name="Sharon I."/>
            <person name="Castelle C.J."/>
            <person name="Probst A.J."/>
            <person name="Thomas B.C."/>
            <person name="Singh A."/>
            <person name="Wilkins M.J."/>
            <person name="Karaoz U."/>
            <person name="Brodie E.L."/>
            <person name="Williams K.H."/>
            <person name="Hubbard S.S."/>
            <person name="Banfield J.F."/>
        </authorList>
    </citation>
    <scope>NUCLEOTIDE SEQUENCE [LARGE SCALE GENOMIC DNA]</scope>
</reference>
<sequence length="405" mass="46248">MKLLSGRDTIPEFAAVPDSDWGRWQWQKQHSVTIYPNDCNKARKLATLFRWLDDSNLNLELLSELAEVWAINITPHTALQLVRLRQGGRADWYAQMLKYLLPTRERLDIKVPQQFVREGMGTEERRQSAYRDLPWSVTRLYDNRVVVRASTICAVACQFCFRQHDVAEHHELERNVQNGIKSAIGYVRKWNIENPLRRISDVILSGGDPLSLGDKALGEILAAFKAIGGVELVRIDTKYPAVLPQRITPELVQLLRTFQPIMMSIHFTHPGELCAEVKRACDLLADNGIMLASHTPLLRGVNDDRETLKTLFWNEFVQMRTRPHLLIHTIDTPGTGHFRVPLEQGLDIMRFLEADLSGPAHPLFIVYSTKGGGKIHLLPSPIKNRTSDGWMMDTWVGEEFYADPI</sequence>
<evidence type="ECO:0000256" key="2">
    <source>
        <dbReference type="ARBA" id="ARBA00022485"/>
    </source>
</evidence>
<evidence type="ECO:0000313" key="10">
    <source>
        <dbReference type="EMBL" id="OGG66363.1"/>
    </source>
</evidence>
<dbReference type="AlphaFoldDB" id="A0A1F6DY63"/>
<evidence type="ECO:0000256" key="1">
    <source>
        <dbReference type="ARBA" id="ARBA00001933"/>
    </source>
</evidence>
<keyword evidence="3" id="KW-0949">S-adenosyl-L-methionine</keyword>
<comment type="caution">
    <text evidence="10">The sequence shown here is derived from an EMBL/GenBank/DDBJ whole genome shotgun (WGS) entry which is preliminary data.</text>
</comment>
<organism evidence="10 11">
    <name type="scientific">Candidatus Kaiserbacteria bacterium RIFCSPHIGHO2_02_FULL_55_20</name>
    <dbReference type="NCBI Taxonomy" id="1798497"/>
    <lineage>
        <taxon>Bacteria</taxon>
        <taxon>Candidatus Kaiseribacteriota</taxon>
    </lineage>
</organism>
<keyword evidence="6" id="KW-0408">Iron</keyword>
<evidence type="ECO:0000256" key="3">
    <source>
        <dbReference type="ARBA" id="ARBA00022691"/>
    </source>
</evidence>
<dbReference type="SUPFAM" id="SSF102114">
    <property type="entry name" value="Radical SAM enzymes"/>
    <property type="match status" value="1"/>
</dbReference>
<dbReference type="SFLD" id="SFLDS00029">
    <property type="entry name" value="Radical_SAM"/>
    <property type="match status" value="1"/>
</dbReference>
<dbReference type="GO" id="GO:0051539">
    <property type="term" value="F:4 iron, 4 sulfur cluster binding"/>
    <property type="evidence" value="ECO:0007669"/>
    <property type="project" value="UniProtKB-KW"/>
</dbReference>
<evidence type="ECO:0000313" key="11">
    <source>
        <dbReference type="Proteomes" id="UP000177652"/>
    </source>
</evidence>
<dbReference type="InterPro" id="IPR058240">
    <property type="entry name" value="rSAM_sf"/>
</dbReference>
<evidence type="ECO:0000256" key="6">
    <source>
        <dbReference type="ARBA" id="ARBA00023004"/>
    </source>
</evidence>
<proteinExistence type="predicted"/>
<keyword evidence="5 9" id="KW-0663">Pyridoxal phosphate</keyword>
<dbReference type="EMBL" id="MFLK01000010">
    <property type="protein sequence ID" value="OGG66363.1"/>
    <property type="molecule type" value="Genomic_DNA"/>
</dbReference>
<evidence type="ECO:0000256" key="4">
    <source>
        <dbReference type="ARBA" id="ARBA00022723"/>
    </source>
</evidence>
<dbReference type="GO" id="GO:0046872">
    <property type="term" value="F:metal ion binding"/>
    <property type="evidence" value="ECO:0007669"/>
    <property type="project" value="UniProtKB-KW"/>
</dbReference>
<accession>A0A1F6DY63</accession>
<dbReference type="InterPro" id="IPR007197">
    <property type="entry name" value="rSAM"/>
</dbReference>
<feature type="modified residue" description="N6-(pyridoxal phosphate)lysine" evidence="9">
    <location>
        <position position="374"/>
    </location>
</feature>
<dbReference type="InterPro" id="IPR013785">
    <property type="entry name" value="Aldolase_TIM"/>
</dbReference>
<comment type="cofactor">
    <cofactor evidence="1 9">
        <name>pyridoxal 5'-phosphate</name>
        <dbReference type="ChEBI" id="CHEBI:597326"/>
    </cofactor>
</comment>
<dbReference type="PANTHER" id="PTHR30538:SF1">
    <property type="entry name" value="L-LYSINE 2,3-AMINOMUTASE"/>
    <property type="match status" value="1"/>
</dbReference>
<protein>
    <recommendedName>
        <fullName evidence="12">Radical SAM core domain-containing protein</fullName>
    </recommendedName>
</protein>
<dbReference type="Gene3D" id="3.20.20.70">
    <property type="entry name" value="Aldolase class I"/>
    <property type="match status" value="1"/>
</dbReference>
<dbReference type="GO" id="GO:0016853">
    <property type="term" value="F:isomerase activity"/>
    <property type="evidence" value="ECO:0007669"/>
    <property type="project" value="UniProtKB-KW"/>
</dbReference>
<keyword evidence="2" id="KW-0004">4Fe-4S</keyword>
<dbReference type="PANTHER" id="PTHR30538">
    <property type="entry name" value="LYSINE 2,3-AMINOMUTASE-RELATED"/>
    <property type="match status" value="1"/>
</dbReference>
<keyword evidence="8" id="KW-0413">Isomerase</keyword>